<dbReference type="InterPro" id="IPR057661">
    <property type="entry name" value="RsdA/BaiN/AoA(So)_Rossmann"/>
</dbReference>
<dbReference type="AlphaFoldDB" id="A0A7X2NI15"/>
<dbReference type="RefSeq" id="WP_154470689.1">
    <property type="nucleotide sequence ID" value="NZ_DBEWUL010000165.1"/>
</dbReference>
<evidence type="ECO:0000256" key="2">
    <source>
        <dbReference type="ARBA" id="ARBA00022630"/>
    </source>
</evidence>
<evidence type="ECO:0000313" key="7">
    <source>
        <dbReference type="Proteomes" id="UP000429958"/>
    </source>
</evidence>
<evidence type="ECO:0000256" key="1">
    <source>
        <dbReference type="ARBA" id="ARBA00001974"/>
    </source>
</evidence>
<dbReference type="Pfam" id="PF22780">
    <property type="entry name" value="HI0933_like_1st"/>
    <property type="match status" value="1"/>
</dbReference>
<comment type="caution">
    <text evidence="6">The sequence shown here is derived from an EMBL/GenBank/DDBJ whole genome shotgun (WGS) entry which is preliminary data.</text>
</comment>
<comment type="cofactor">
    <cofactor evidence="1">
        <name>FAD</name>
        <dbReference type="ChEBI" id="CHEBI:57692"/>
    </cofactor>
</comment>
<dbReference type="Gene3D" id="3.50.50.60">
    <property type="entry name" value="FAD/NAD(P)-binding domain"/>
    <property type="match status" value="1"/>
</dbReference>
<dbReference type="Proteomes" id="UP000429958">
    <property type="component" value="Unassembled WGS sequence"/>
</dbReference>
<dbReference type="InterPro" id="IPR004792">
    <property type="entry name" value="BaiN-like"/>
</dbReference>
<sequence length="458" mass="49582">MSGHIVIIGGGASGLAAAIAGARLGARVTLVEHMERVGKKLLSTGNGRCNLTNLHMEASCYRCDEQDFPMKVIEGFGVEETLKFFKGLGIEPKSRNGYIYPNSDQAAAVLDVLIWEACHLGVKILTSCKVGKIECLNVKNKIKVDGNVDKKQNNCDKVGKEFCIYKLHTTQGVLFGDALILATGSKAAPLTGSDGSGYELAHQLGHRIIKPLPALVQLRCQGNRYRQLAGIRTEARVILHENSLSGCVLAEDKGELQLTDYGLSGIPVFQISRFAAKALDQKKRAVVRIDFLPSWQEEESFGLLKKRSRDLKDKTVEEMFTGLLNKKLASVLIQLAGINPSRQSGALTGKELGHLLAQLKSYEAIVMSVNPFTNAQACCGGVDTREIHPSTMESRLKKGLYLTGELLDVDGICGGYNLQFAWSSGILAGRAAAGILRGGQGHKGIVRSLSQKQSFTKE</sequence>
<dbReference type="PANTHER" id="PTHR42887:SF2">
    <property type="entry name" value="OS12G0638800 PROTEIN"/>
    <property type="match status" value="1"/>
</dbReference>
<dbReference type="InterPro" id="IPR023166">
    <property type="entry name" value="BaiN-like_dom_sf"/>
</dbReference>
<reference evidence="6 7" key="1">
    <citation type="submission" date="2019-08" db="EMBL/GenBank/DDBJ databases">
        <title>In-depth cultivation of the pig gut microbiome towards novel bacterial diversity and tailored functional studies.</title>
        <authorList>
            <person name="Wylensek D."/>
            <person name="Hitch T.C.A."/>
            <person name="Clavel T."/>
        </authorList>
    </citation>
    <scope>NUCLEOTIDE SEQUENCE [LARGE SCALE GENOMIC DNA]</scope>
    <source>
        <strain evidence="6 7">WCA-389-WT-23D1</strain>
    </source>
</reference>
<dbReference type="Pfam" id="PF03486">
    <property type="entry name" value="HI0933_like"/>
    <property type="match status" value="1"/>
</dbReference>
<dbReference type="Gene3D" id="1.10.8.260">
    <property type="entry name" value="HI0933 insert domain-like"/>
    <property type="match status" value="1"/>
</dbReference>
<dbReference type="InterPro" id="IPR036188">
    <property type="entry name" value="FAD/NAD-bd_sf"/>
</dbReference>
<name>A0A7X2NI15_9CLOT</name>
<dbReference type="Gene3D" id="2.40.30.10">
    <property type="entry name" value="Translation factors"/>
    <property type="match status" value="1"/>
</dbReference>
<feature type="domain" description="RsdA/BaiN/AoA(So)-like insert" evidence="5">
    <location>
        <begin position="213"/>
        <end position="376"/>
    </location>
</feature>
<protein>
    <submittedName>
        <fullName evidence="6">Aminoacetone oxidase family FAD-binding enzyme</fullName>
    </submittedName>
</protein>
<accession>A0A7X2NI15</accession>
<proteinExistence type="predicted"/>
<keyword evidence="3" id="KW-0274">FAD</keyword>
<dbReference type="NCBIfam" id="TIGR00275">
    <property type="entry name" value="aminoacetone oxidase family FAD-binding enzyme"/>
    <property type="match status" value="1"/>
</dbReference>
<dbReference type="SUPFAM" id="SSF160996">
    <property type="entry name" value="HI0933 insert domain-like"/>
    <property type="match status" value="1"/>
</dbReference>
<organism evidence="6 7">
    <name type="scientific">Clostridium porci</name>
    <dbReference type="NCBI Taxonomy" id="2605778"/>
    <lineage>
        <taxon>Bacteria</taxon>
        <taxon>Bacillati</taxon>
        <taxon>Bacillota</taxon>
        <taxon>Clostridia</taxon>
        <taxon>Eubacteriales</taxon>
        <taxon>Clostridiaceae</taxon>
        <taxon>Clostridium</taxon>
    </lineage>
</organism>
<dbReference type="PANTHER" id="PTHR42887">
    <property type="entry name" value="OS12G0638800 PROTEIN"/>
    <property type="match status" value="1"/>
</dbReference>
<keyword evidence="2" id="KW-0285">Flavoprotein</keyword>
<dbReference type="InterPro" id="IPR055178">
    <property type="entry name" value="RsdA/BaiN/AoA(So)-like_dom"/>
</dbReference>
<evidence type="ECO:0000259" key="4">
    <source>
        <dbReference type="Pfam" id="PF03486"/>
    </source>
</evidence>
<evidence type="ECO:0000256" key="3">
    <source>
        <dbReference type="ARBA" id="ARBA00022827"/>
    </source>
</evidence>
<dbReference type="SUPFAM" id="SSF51905">
    <property type="entry name" value="FAD/NAD(P)-binding domain"/>
    <property type="match status" value="1"/>
</dbReference>
<keyword evidence="7" id="KW-1185">Reference proteome</keyword>
<gene>
    <name evidence="6" type="ORF">FYJ39_01470</name>
</gene>
<feature type="domain" description="RsdA/BaiN/AoA(So)-like Rossmann fold-like" evidence="4">
    <location>
        <begin position="4"/>
        <end position="430"/>
    </location>
</feature>
<dbReference type="EMBL" id="VUMD01000001">
    <property type="protein sequence ID" value="MSS35284.1"/>
    <property type="molecule type" value="Genomic_DNA"/>
</dbReference>
<evidence type="ECO:0000313" key="6">
    <source>
        <dbReference type="EMBL" id="MSS35284.1"/>
    </source>
</evidence>
<evidence type="ECO:0000259" key="5">
    <source>
        <dbReference type="Pfam" id="PF22780"/>
    </source>
</evidence>